<keyword evidence="1 5" id="KW-0489">Methyltransferase</keyword>
<dbReference type="Gene3D" id="3.40.50.150">
    <property type="entry name" value="Vaccinia Virus protein VP39"/>
    <property type="match status" value="1"/>
</dbReference>
<feature type="binding site" evidence="5">
    <location>
        <begin position="125"/>
        <end position="129"/>
    </location>
    <ligand>
        <name>S-adenosyl-L-methionine</name>
        <dbReference type="ChEBI" id="CHEBI:59789"/>
    </ligand>
</feature>
<dbReference type="InterPro" id="IPR050320">
    <property type="entry name" value="N5-glutamine_MTase"/>
</dbReference>
<dbReference type="NCBIfam" id="TIGR03534">
    <property type="entry name" value="RF_mod_PrmC"/>
    <property type="match status" value="1"/>
</dbReference>
<dbReference type="GO" id="GO:0102559">
    <property type="term" value="F:peptide chain release factor N(5)-glutamine methyltransferase activity"/>
    <property type="evidence" value="ECO:0007669"/>
    <property type="project" value="UniProtKB-EC"/>
</dbReference>
<dbReference type="Gene3D" id="1.10.8.10">
    <property type="entry name" value="DNA helicase RuvA subunit, C-terminal domain"/>
    <property type="match status" value="1"/>
</dbReference>
<evidence type="ECO:0000256" key="2">
    <source>
        <dbReference type="ARBA" id="ARBA00022679"/>
    </source>
</evidence>
<dbReference type="Pfam" id="PF17827">
    <property type="entry name" value="PrmC_N"/>
    <property type="match status" value="1"/>
</dbReference>
<dbReference type="EC" id="2.1.1.297" evidence="5"/>
<feature type="domain" description="Release factor glutamine methyltransferase N-terminal" evidence="8">
    <location>
        <begin position="8"/>
        <end position="78"/>
    </location>
</feature>
<proteinExistence type="inferred from homology"/>
<dbReference type="InterPro" id="IPR019874">
    <property type="entry name" value="RF_methyltr_PrmC"/>
</dbReference>
<dbReference type="InterPro" id="IPR029063">
    <property type="entry name" value="SAM-dependent_MTases_sf"/>
</dbReference>
<dbReference type="InterPro" id="IPR007848">
    <property type="entry name" value="Small_mtfrase_dom"/>
</dbReference>
<sequence length="285" mass="32244">MPKLNIKEILDKTVDYFEKYDIAQPRLDAEVLLADLLDMERINLYVNFDRPLSPDEVDTYRELILKRRQGTPVAYLVGEKEFMGLKFKVNSDVLIPRPETEHLVQSILNRIDTWEEEEVKIADIGTGSGAIIISIAKLADKLVQGIAIDISESSLAIAQENAANLEVEEQLEFKEGNLLEPLDEKVDIIVSNPPYIPSGEIDGLQEEVQQEPSLALDGGQDGLDYYRKIIDQAVDYLTTDGLIIFEVGIEQSQDVADLLKKRNYSNIEIKKDYSDIERVVLAKYN</sequence>
<dbReference type="Pfam" id="PF05175">
    <property type="entry name" value="MTS"/>
    <property type="match status" value="1"/>
</dbReference>
<dbReference type="HAMAP" id="MF_02126">
    <property type="entry name" value="RF_methyltr_PrmC"/>
    <property type="match status" value="1"/>
</dbReference>
<comment type="caution">
    <text evidence="9">The sequence shown here is derived from an EMBL/GenBank/DDBJ whole genome shotgun (WGS) entry which is preliminary data.</text>
</comment>
<dbReference type="InterPro" id="IPR040758">
    <property type="entry name" value="PrmC_N"/>
</dbReference>
<dbReference type="AlphaFoldDB" id="A0A939BPL8"/>
<evidence type="ECO:0000259" key="8">
    <source>
        <dbReference type="Pfam" id="PF17827"/>
    </source>
</evidence>
<evidence type="ECO:0000256" key="3">
    <source>
        <dbReference type="ARBA" id="ARBA00022691"/>
    </source>
</evidence>
<dbReference type="CDD" id="cd02440">
    <property type="entry name" value="AdoMet_MTases"/>
    <property type="match status" value="1"/>
</dbReference>
<feature type="coiled-coil region" evidence="6">
    <location>
        <begin position="148"/>
        <end position="177"/>
    </location>
</feature>
<evidence type="ECO:0000256" key="4">
    <source>
        <dbReference type="ARBA" id="ARBA00048391"/>
    </source>
</evidence>
<dbReference type="GO" id="GO:0032259">
    <property type="term" value="P:methylation"/>
    <property type="evidence" value="ECO:0007669"/>
    <property type="project" value="UniProtKB-KW"/>
</dbReference>
<keyword evidence="6" id="KW-0175">Coiled coil</keyword>
<accession>A0A939BPL8</accession>
<evidence type="ECO:0000256" key="5">
    <source>
        <dbReference type="HAMAP-Rule" id="MF_02126"/>
    </source>
</evidence>
<keyword evidence="2 5" id="KW-0808">Transferase</keyword>
<comment type="caution">
    <text evidence="5">Lacks conserved residue(s) required for the propagation of feature annotation.</text>
</comment>
<keyword evidence="10" id="KW-1185">Reference proteome</keyword>
<feature type="binding site" evidence="5">
    <location>
        <position position="192"/>
    </location>
    <ligand>
        <name>S-adenosyl-L-methionine</name>
        <dbReference type="ChEBI" id="CHEBI:59789"/>
    </ligand>
</feature>
<feature type="binding site" evidence="5">
    <location>
        <position position="149"/>
    </location>
    <ligand>
        <name>S-adenosyl-L-methionine</name>
        <dbReference type="ChEBI" id="CHEBI:59789"/>
    </ligand>
</feature>
<feature type="domain" description="Methyltransferase small" evidence="7">
    <location>
        <begin position="117"/>
        <end position="196"/>
    </location>
</feature>
<dbReference type="InterPro" id="IPR004556">
    <property type="entry name" value="HemK-like"/>
</dbReference>
<dbReference type="PANTHER" id="PTHR18895:SF74">
    <property type="entry name" value="MTRF1L RELEASE FACTOR GLUTAMINE METHYLTRANSFERASE"/>
    <property type="match status" value="1"/>
</dbReference>
<dbReference type="PANTHER" id="PTHR18895">
    <property type="entry name" value="HEMK METHYLTRANSFERASE"/>
    <property type="match status" value="1"/>
</dbReference>
<comment type="similarity">
    <text evidence="5">Belongs to the protein N5-glutamine methyltransferase family. PrmC subfamily.</text>
</comment>
<organism evidence="9 10">
    <name type="scientific">Halanaerobacter jeridensis</name>
    <dbReference type="NCBI Taxonomy" id="706427"/>
    <lineage>
        <taxon>Bacteria</taxon>
        <taxon>Bacillati</taxon>
        <taxon>Bacillota</taxon>
        <taxon>Clostridia</taxon>
        <taxon>Halanaerobiales</taxon>
        <taxon>Halobacteroidaceae</taxon>
        <taxon>Halanaerobacter</taxon>
    </lineage>
</organism>
<dbReference type="Proteomes" id="UP000774000">
    <property type="component" value="Unassembled WGS sequence"/>
</dbReference>
<dbReference type="SUPFAM" id="SSF53335">
    <property type="entry name" value="S-adenosyl-L-methionine-dependent methyltransferases"/>
    <property type="match status" value="1"/>
</dbReference>
<dbReference type="RefSeq" id="WP_204701794.1">
    <property type="nucleotide sequence ID" value="NZ_JAFBDQ010000008.1"/>
</dbReference>
<protein>
    <recommendedName>
        <fullName evidence="5">Release factor glutamine methyltransferase</fullName>
        <shortName evidence="5">RF MTase</shortName>
        <ecNumber evidence="5">2.1.1.297</ecNumber>
    </recommendedName>
    <alternativeName>
        <fullName evidence="5">N5-glutamine methyltransferase PrmC</fullName>
    </alternativeName>
    <alternativeName>
        <fullName evidence="5">Protein-(glutamine-N5) MTase PrmC</fullName>
    </alternativeName>
    <alternativeName>
        <fullName evidence="5">Protein-glutamine N-methyltransferase PrmC</fullName>
    </alternativeName>
</protein>
<dbReference type="InterPro" id="IPR002052">
    <property type="entry name" value="DNA_methylase_N6_adenine_CS"/>
</dbReference>
<evidence type="ECO:0000259" key="7">
    <source>
        <dbReference type="Pfam" id="PF05175"/>
    </source>
</evidence>
<evidence type="ECO:0000256" key="1">
    <source>
        <dbReference type="ARBA" id="ARBA00022603"/>
    </source>
</evidence>
<dbReference type="GO" id="GO:0003676">
    <property type="term" value="F:nucleic acid binding"/>
    <property type="evidence" value="ECO:0007669"/>
    <property type="project" value="InterPro"/>
</dbReference>
<dbReference type="EMBL" id="JAFBDQ010000008">
    <property type="protein sequence ID" value="MBM7557033.1"/>
    <property type="molecule type" value="Genomic_DNA"/>
</dbReference>
<feature type="binding site" evidence="5">
    <location>
        <begin position="192"/>
        <end position="195"/>
    </location>
    <ligand>
        <name>substrate</name>
    </ligand>
</feature>
<evidence type="ECO:0000256" key="6">
    <source>
        <dbReference type="SAM" id="Coils"/>
    </source>
</evidence>
<reference evidence="9" key="1">
    <citation type="submission" date="2021-01" db="EMBL/GenBank/DDBJ databases">
        <title>Genomic Encyclopedia of Type Strains, Phase IV (KMG-IV): sequencing the most valuable type-strain genomes for metagenomic binning, comparative biology and taxonomic classification.</title>
        <authorList>
            <person name="Goeker M."/>
        </authorList>
    </citation>
    <scope>NUCLEOTIDE SEQUENCE</scope>
    <source>
        <strain evidence="9">DSM 23230</strain>
    </source>
</reference>
<name>A0A939BPL8_9FIRM</name>
<keyword evidence="3 5" id="KW-0949">S-adenosyl-L-methionine</keyword>
<gene>
    <name evidence="5" type="primary">prmC</name>
    <name evidence="9" type="ORF">JOC47_001887</name>
</gene>
<dbReference type="NCBIfam" id="TIGR00536">
    <property type="entry name" value="hemK_fam"/>
    <property type="match status" value="1"/>
</dbReference>
<evidence type="ECO:0000313" key="10">
    <source>
        <dbReference type="Proteomes" id="UP000774000"/>
    </source>
</evidence>
<dbReference type="PROSITE" id="PS00092">
    <property type="entry name" value="N6_MTASE"/>
    <property type="match status" value="1"/>
</dbReference>
<comment type="function">
    <text evidence="5">Methylates the class 1 translation termination release factors RF1/PrfA and RF2/PrfB on the glutamine residue of the universally conserved GGQ motif.</text>
</comment>
<evidence type="ECO:0000313" key="9">
    <source>
        <dbReference type="EMBL" id="MBM7557033.1"/>
    </source>
</evidence>
<comment type="catalytic activity">
    <reaction evidence="4 5">
        <text>L-glutaminyl-[peptide chain release factor] + S-adenosyl-L-methionine = N(5)-methyl-L-glutaminyl-[peptide chain release factor] + S-adenosyl-L-homocysteine + H(+)</text>
        <dbReference type="Rhea" id="RHEA:42896"/>
        <dbReference type="Rhea" id="RHEA-COMP:10271"/>
        <dbReference type="Rhea" id="RHEA-COMP:10272"/>
        <dbReference type="ChEBI" id="CHEBI:15378"/>
        <dbReference type="ChEBI" id="CHEBI:30011"/>
        <dbReference type="ChEBI" id="CHEBI:57856"/>
        <dbReference type="ChEBI" id="CHEBI:59789"/>
        <dbReference type="ChEBI" id="CHEBI:61891"/>
        <dbReference type="EC" id="2.1.1.297"/>
    </reaction>
</comment>